<dbReference type="EMBL" id="JASNJE010000009">
    <property type="protein sequence ID" value="MDK3073455.1"/>
    <property type="molecule type" value="Genomic_DNA"/>
</dbReference>
<protein>
    <submittedName>
        <fullName evidence="2">Uncharacterized protein</fullName>
    </submittedName>
</protein>
<evidence type="ECO:0000313" key="2">
    <source>
        <dbReference type="EMBL" id="MDK3073455.1"/>
    </source>
</evidence>
<organism evidence="2 3">
    <name type="scientific">Sedimentitalea xiamensis</name>
    <dbReference type="NCBI Taxonomy" id="3050037"/>
    <lineage>
        <taxon>Bacteria</taxon>
        <taxon>Pseudomonadati</taxon>
        <taxon>Pseudomonadota</taxon>
        <taxon>Alphaproteobacteria</taxon>
        <taxon>Rhodobacterales</taxon>
        <taxon>Paracoccaceae</taxon>
        <taxon>Sedimentitalea</taxon>
    </lineage>
</organism>
<dbReference type="Proteomes" id="UP001227126">
    <property type="component" value="Unassembled WGS sequence"/>
</dbReference>
<reference evidence="2 3" key="1">
    <citation type="submission" date="2023-05" db="EMBL/GenBank/DDBJ databases">
        <title>Sedimentitalea sp. nov. JM2-8.</title>
        <authorList>
            <person name="Huang J."/>
        </authorList>
    </citation>
    <scope>NUCLEOTIDE SEQUENCE [LARGE SCALE GENOMIC DNA]</scope>
    <source>
        <strain evidence="2 3">JM2-8</strain>
    </source>
</reference>
<evidence type="ECO:0000313" key="3">
    <source>
        <dbReference type="Proteomes" id="UP001227126"/>
    </source>
</evidence>
<name>A0ABT7FEG4_9RHOB</name>
<gene>
    <name evidence="2" type="ORF">QO034_10065</name>
</gene>
<sequence>MEPIVETIRALDPDERDYFYQTRAQEVADSSGLPQSAKEWLKLSQIIDYSARLLIQMCFDRVAAETSGKLKEWIELASEAGARDLPIVRVIHQLEDQHGSSERSVQEEREKLRERLERLHGMVRLSELLASDIQHQLDELDGS</sequence>
<keyword evidence="1" id="KW-0175">Coiled coil</keyword>
<keyword evidence="3" id="KW-1185">Reference proteome</keyword>
<comment type="caution">
    <text evidence="2">The sequence shown here is derived from an EMBL/GenBank/DDBJ whole genome shotgun (WGS) entry which is preliminary data.</text>
</comment>
<evidence type="ECO:0000256" key="1">
    <source>
        <dbReference type="SAM" id="Coils"/>
    </source>
</evidence>
<proteinExistence type="predicted"/>
<feature type="coiled-coil region" evidence="1">
    <location>
        <begin position="91"/>
        <end position="122"/>
    </location>
</feature>
<accession>A0ABT7FEG4</accession>